<reference evidence="1" key="2">
    <citation type="journal article" date="2015" name="Data Brief">
        <title>Shoot transcriptome of the giant reed, Arundo donax.</title>
        <authorList>
            <person name="Barrero R.A."/>
            <person name="Guerrero F.D."/>
            <person name="Moolhuijzen P."/>
            <person name="Goolsby J.A."/>
            <person name="Tidwell J."/>
            <person name="Bellgard S.E."/>
            <person name="Bellgard M.I."/>
        </authorList>
    </citation>
    <scope>NUCLEOTIDE SEQUENCE</scope>
    <source>
        <tissue evidence="1">Shoot tissue taken approximately 20 cm above the soil surface</tissue>
    </source>
</reference>
<evidence type="ECO:0000313" key="1">
    <source>
        <dbReference type="EMBL" id="JAE09363.1"/>
    </source>
</evidence>
<organism evidence="1">
    <name type="scientific">Arundo donax</name>
    <name type="common">Giant reed</name>
    <name type="synonym">Donax arundinaceus</name>
    <dbReference type="NCBI Taxonomy" id="35708"/>
    <lineage>
        <taxon>Eukaryota</taxon>
        <taxon>Viridiplantae</taxon>
        <taxon>Streptophyta</taxon>
        <taxon>Embryophyta</taxon>
        <taxon>Tracheophyta</taxon>
        <taxon>Spermatophyta</taxon>
        <taxon>Magnoliopsida</taxon>
        <taxon>Liliopsida</taxon>
        <taxon>Poales</taxon>
        <taxon>Poaceae</taxon>
        <taxon>PACMAD clade</taxon>
        <taxon>Arundinoideae</taxon>
        <taxon>Arundineae</taxon>
        <taxon>Arundo</taxon>
    </lineage>
</organism>
<name>A0A0A9FM48_ARUDO</name>
<sequence length="44" mass="5328">MQQSENISKLRKVCRHHCIITARCRPILQFNYLHQTEQAKIPFF</sequence>
<accession>A0A0A9FM48</accession>
<dbReference type="AlphaFoldDB" id="A0A0A9FM48"/>
<proteinExistence type="predicted"/>
<reference evidence="1" key="1">
    <citation type="submission" date="2014-09" db="EMBL/GenBank/DDBJ databases">
        <authorList>
            <person name="Magalhaes I.L.F."/>
            <person name="Oliveira U."/>
            <person name="Santos F.R."/>
            <person name="Vidigal T.H.D.A."/>
            <person name="Brescovit A.D."/>
            <person name="Santos A.J."/>
        </authorList>
    </citation>
    <scope>NUCLEOTIDE SEQUENCE</scope>
    <source>
        <tissue evidence="1">Shoot tissue taken approximately 20 cm above the soil surface</tissue>
    </source>
</reference>
<protein>
    <submittedName>
        <fullName evidence="1">Uncharacterized protein</fullName>
    </submittedName>
</protein>
<dbReference type="EMBL" id="GBRH01188533">
    <property type="protein sequence ID" value="JAE09363.1"/>
    <property type="molecule type" value="Transcribed_RNA"/>
</dbReference>